<evidence type="ECO:0000256" key="1">
    <source>
        <dbReference type="PROSITE-ProRule" id="PRU00175"/>
    </source>
</evidence>
<dbReference type="GO" id="GO:0008270">
    <property type="term" value="F:zinc ion binding"/>
    <property type="evidence" value="ECO:0007669"/>
    <property type="project" value="UniProtKB-KW"/>
</dbReference>
<dbReference type="Proteomes" id="UP000325081">
    <property type="component" value="Unassembled WGS sequence"/>
</dbReference>
<comment type="caution">
    <text evidence="4">The sequence shown here is derived from an EMBL/GenBank/DDBJ whole genome shotgun (WGS) entry which is preliminary data.</text>
</comment>
<dbReference type="OrthoDB" id="8062037at2759"/>
<dbReference type="AlphaFoldDB" id="A0A5A7PAK6"/>
<evidence type="ECO:0000256" key="2">
    <source>
        <dbReference type="SAM" id="Phobius"/>
    </source>
</evidence>
<dbReference type="InterPro" id="IPR001841">
    <property type="entry name" value="Znf_RING"/>
</dbReference>
<dbReference type="PANTHER" id="PTHR47662">
    <property type="entry name" value="RING-TYPE DOMAIN-CONTAINING PROTEIN"/>
    <property type="match status" value="1"/>
</dbReference>
<dbReference type="PANTHER" id="PTHR47662:SF1">
    <property type="entry name" value="RING-TYPE DOMAIN-CONTAINING PROTEIN"/>
    <property type="match status" value="1"/>
</dbReference>
<organism evidence="4 5">
    <name type="scientific">Striga asiatica</name>
    <name type="common">Asiatic witchweed</name>
    <name type="synonym">Buchnera asiatica</name>
    <dbReference type="NCBI Taxonomy" id="4170"/>
    <lineage>
        <taxon>Eukaryota</taxon>
        <taxon>Viridiplantae</taxon>
        <taxon>Streptophyta</taxon>
        <taxon>Embryophyta</taxon>
        <taxon>Tracheophyta</taxon>
        <taxon>Spermatophyta</taxon>
        <taxon>Magnoliopsida</taxon>
        <taxon>eudicotyledons</taxon>
        <taxon>Gunneridae</taxon>
        <taxon>Pentapetalae</taxon>
        <taxon>asterids</taxon>
        <taxon>lamiids</taxon>
        <taxon>Lamiales</taxon>
        <taxon>Orobanchaceae</taxon>
        <taxon>Buchnereae</taxon>
        <taxon>Striga</taxon>
    </lineage>
</organism>
<keyword evidence="1" id="KW-0863">Zinc-finger</keyword>
<dbReference type="InterPro" id="IPR013083">
    <property type="entry name" value="Znf_RING/FYVE/PHD"/>
</dbReference>
<keyword evidence="1" id="KW-0479">Metal-binding</keyword>
<keyword evidence="2" id="KW-0812">Transmembrane</keyword>
<dbReference type="Gene3D" id="3.30.40.10">
    <property type="entry name" value="Zinc/RING finger domain, C3HC4 (zinc finger)"/>
    <property type="match status" value="1"/>
</dbReference>
<reference evidence="5" key="1">
    <citation type="journal article" date="2019" name="Curr. Biol.">
        <title>Genome Sequence of Striga asiatica Provides Insight into the Evolution of Plant Parasitism.</title>
        <authorList>
            <person name="Yoshida S."/>
            <person name="Kim S."/>
            <person name="Wafula E.K."/>
            <person name="Tanskanen J."/>
            <person name="Kim Y.M."/>
            <person name="Honaas L."/>
            <person name="Yang Z."/>
            <person name="Spallek T."/>
            <person name="Conn C.E."/>
            <person name="Ichihashi Y."/>
            <person name="Cheong K."/>
            <person name="Cui S."/>
            <person name="Der J.P."/>
            <person name="Gundlach H."/>
            <person name="Jiao Y."/>
            <person name="Hori C."/>
            <person name="Ishida J.K."/>
            <person name="Kasahara H."/>
            <person name="Kiba T."/>
            <person name="Kim M.S."/>
            <person name="Koo N."/>
            <person name="Laohavisit A."/>
            <person name="Lee Y.H."/>
            <person name="Lumba S."/>
            <person name="McCourt P."/>
            <person name="Mortimer J.C."/>
            <person name="Mutuku J.M."/>
            <person name="Nomura T."/>
            <person name="Sasaki-Sekimoto Y."/>
            <person name="Seto Y."/>
            <person name="Wang Y."/>
            <person name="Wakatake T."/>
            <person name="Sakakibara H."/>
            <person name="Demura T."/>
            <person name="Yamaguchi S."/>
            <person name="Yoneyama K."/>
            <person name="Manabe R.I."/>
            <person name="Nelson D.C."/>
            <person name="Schulman A.H."/>
            <person name="Timko M.P."/>
            <person name="dePamphilis C.W."/>
            <person name="Choi D."/>
            <person name="Shirasu K."/>
        </authorList>
    </citation>
    <scope>NUCLEOTIDE SEQUENCE [LARGE SCALE GENOMIC DNA]</scope>
    <source>
        <strain evidence="5">cv. UVA1</strain>
    </source>
</reference>
<accession>A0A5A7PAK6</accession>
<keyword evidence="2" id="KW-1133">Transmembrane helix</keyword>
<dbReference type="SMART" id="SM00184">
    <property type="entry name" value="RING"/>
    <property type="match status" value="1"/>
</dbReference>
<dbReference type="PROSITE" id="PS50089">
    <property type="entry name" value="ZF_RING_2"/>
    <property type="match status" value="1"/>
</dbReference>
<gene>
    <name evidence="4" type="ORF">STAS_05822</name>
</gene>
<sequence length="165" mass="18859">MGLHNHFSDVASESILVIVLVLIARCAIYLRSLVLDNLRAFRHAIDPDRRRTRASPCDAVRSGLARIAGLCKRLTQNRAGSHRYRPESGEDRDCVVCLDRLREGDEVRTLACRHVFHRACLDSWLDQLNLICPLCRAPVEPDECVEKKRRRVEGDSLLEWFQATP</sequence>
<protein>
    <submittedName>
        <fullName evidence="4">RING/U-box superfamily protein</fullName>
    </submittedName>
</protein>
<keyword evidence="1" id="KW-0862">Zinc</keyword>
<feature type="domain" description="RING-type" evidence="3">
    <location>
        <begin position="94"/>
        <end position="136"/>
    </location>
</feature>
<feature type="transmembrane region" description="Helical" evidence="2">
    <location>
        <begin position="15"/>
        <end position="34"/>
    </location>
</feature>
<dbReference type="SUPFAM" id="SSF57850">
    <property type="entry name" value="RING/U-box"/>
    <property type="match status" value="1"/>
</dbReference>
<evidence type="ECO:0000313" key="5">
    <source>
        <dbReference type="Proteomes" id="UP000325081"/>
    </source>
</evidence>
<dbReference type="Pfam" id="PF13639">
    <property type="entry name" value="zf-RING_2"/>
    <property type="match status" value="1"/>
</dbReference>
<dbReference type="EMBL" id="BKCP01004294">
    <property type="protein sequence ID" value="GER29915.1"/>
    <property type="molecule type" value="Genomic_DNA"/>
</dbReference>
<proteinExistence type="predicted"/>
<dbReference type="CDD" id="cd16473">
    <property type="entry name" value="RING-H2_RNF103"/>
    <property type="match status" value="1"/>
</dbReference>
<name>A0A5A7PAK6_STRAF</name>
<evidence type="ECO:0000259" key="3">
    <source>
        <dbReference type="PROSITE" id="PS50089"/>
    </source>
</evidence>
<keyword evidence="2" id="KW-0472">Membrane</keyword>
<keyword evidence="5" id="KW-1185">Reference proteome</keyword>
<evidence type="ECO:0000313" key="4">
    <source>
        <dbReference type="EMBL" id="GER29915.1"/>
    </source>
</evidence>